<proteinExistence type="predicted"/>
<name>A0A937D647_9FLAO</name>
<evidence type="ECO:0000313" key="2">
    <source>
        <dbReference type="Proteomes" id="UP000651057"/>
    </source>
</evidence>
<comment type="caution">
    <text evidence="1">The sequence shown here is derived from an EMBL/GenBank/DDBJ whole genome shotgun (WGS) entry which is preliminary data.</text>
</comment>
<keyword evidence="2" id="KW-1185">Reference proteome</keyword>
<reference evidence="1" key="1">
    <citation type="submission" date="2021-01" db="EMBL/GenBank/DDBJ databases">
        <authorList>
            <person name="Zhong Y.L."/>
        </authorList>
    </citation>
    <scope>NUCLEOTIDE SEQUENCE</scope>
    <source>
        <strain evidence="1">KCTC 23302</strain>
    </source>
</reference>
<accession>A0A937D647</accession>
<dbReference type="AlphaFoldDB" id="A0A937D647"/>
<organism evidence="1 2">
    <name type="scientific">Aquimarina mytili</name>
    <dbReference type="NCBI Taxonomy" id="874423"/>
    <lineage>
        <taxon>Bacteria</taxon>
        <taxon>Pseudomonadati</taxon>
        <taxon>Bacteroidota</taxon>
        <taxon>Flavobacteriia</taxon>
        <taxon>Flavobacteriales</taxon>
        <taxon>Flavobacteriaceae</taxon>
        <taxon>Aquimarina</taxon>
    </lineage>
</organism>
<sequence>MKIKKAFKDLKNKRVQLAKENEYFKVIGNASTLDQNTLTSPLGKKKCVYYQVHITQRIGNALKTIVKEEKCVDFIVESYREKAIIKADVDTMHKKVHLIEHLKQQSNIKMTASKEFEDYLNSYGKSTKNTVNTIRYDEACIEIGQKIAVAGIAHWIESDHKLDQYSSKNLQISGDKNKKLLITNDSRVF</sequence>
<protein>
    <submittedName>
        <fullName evidence="1">Uncharacterized protein</fullName>
    </submittedName>
</protein>
<dbReference type="Proteomes" id="UP000651057">
    <property type="component" value="Unassembled WGS sequence"/>
</dbReference>
<dbReference type="RefSeq" id="WP_201919477.1">
    <property type="nucleotide sequence ID" value="NZ_BAABAX010000005.1"/>
</dbReference>
<dbReference type="EMBL" id="JAERQJ010000003">
    <property type="protein sequence ID" value="MBL0683979.1"/>
    <property type="molecule type" value="Genomic_DNA"/>
</dbReference>
<gene>
    <name evidence="1" type="ORF">JJQ60_10655</name>
</gene>
<evidence type="ECO:0000313" key="1">
    <source>
        <dbReference type="EMBL" id="MBL0683979.1"/>
    </source>
</evidence>